<dbReference type="InterPro" id="IPR045054">
    <property type="entry name" value="P4HA-like"/>
</dbReference>
<keyword evidence="4" id="KW-0560">Oxidoreductase</keyword>
<keyword evidence="9" id="KW-1185">Reference proteome</keyword>
<dbReference type="Pfam" id="PF13640">
    <property type="entry name" value="2OG-FeII_Oxy_3"/>
    <property type="match status" value="1"/>
</dbReference>
<evidence type="ECO:0000259" key="7">
    <source>
        <dbReference type="PROSITE" id="PS51471"/>
    </source>
</evidence>
<dbReference type="SMART" id="SM00702">
    <property type="entry name" value="P4Hc"/>
    <property type="match status" value="1"/>
</dbReference>
<dbReference type="PANTHER" id="PTHR10869:SF236">
    <property type="entry name" value="PROLYL 4-HYDROXYLASE ALPHA SUBUNIT DOMAIN-CONTAINING PROTEIN"/>
    <property type="match status" value="1"/>
</dbReference>
<feature type="region of interest" description="Disordered" evidence="6">
    <location>
        <begin position="1"/>
        <end position="35"/>
    </location>
</feature>
<accession>A0A8H7AFH3</accession>
<feature type="domain" description="Fe2OG dioxygenase" evidence="7">
    <location>
        <begin position="136"/>
        <end position="247"/>
    </location>
</feature>
<reference evidence="8" key="1">
    <citation type="submission" date="2020-02" db="EMBL/GenBank/DDBJ databases">
        <authorList>
            <person name="Palmer J.M."/>
        </authorList>
    </citation>
    <scope>NUCLEOTIDE SEQUENCE</scope>
    <source>
        <strain evidence="8">EPUS1.4</strain>
        <tissue evidence="8">Thallus</tissue>
    </source>
</reference>
<evidence type="ECO:0000313" key="9">
    <source>
        <dbReference type="Proteomes" id="UP000606974"/>
    </source>
</evidence>
<dbReference type="PROSITE" id="PS51471">
    <property type="entry name" value="FE2OG_OXY"/>
    <property type="match status" value="1"/>
</dbReference>
<dbReference type="EMBL" id="JAACFV010000086">
    <property type="protein sequence ID" value="KAF7506479.1"/>
    <property type="molecule type" value="Genomic_DNA"/>
</dbReference>
<dbReference type="InterPro" id="IPR006620">
    <property type="entry name" value="Pro_4_hyd_alph"/>
</dbReference>
<gene>
    <name evidence="8" type="ORF">GJ744_011729</name>
</gene>
<dbReference type="Proteomes" id="UP000606974">
    <property type="component" value="Unassembled WGS sequence"/>
</dbReference>
<comment type="caution">
    <text evidence="8">The sequence shown here is derived from an EMBL/GenBank/DDBJ whole genome shotgun (WGS) entry which is preliminary data.</text>
</comment>
<evidence type="ECO:0000256" key="2">
    <source>
        <dbReference type="ARBA" id="ARBA00022723"/>
    </source>
</evidence>
<dbReference type="GO" id="GO:0031418">
    <property type="term" value="F:L-ascorbic acid binding"/>
    <property type="evidence" value="ECO:0007669"/>
    <property type="project" value="InterPro"/>
</dbReference>
<feature type="compositionally biased region" description="Basic residues" evidence="6">
    <location>
        <begin position="1"/>
        <end position="13"/>
    </location>
</feature>
<sequence>MAPKSKPKSKHSKSQSSDPSALKTLAKTPPQRPNWPTFTPLVPTLDLTVTSLLPNQILLIPNFFTTTLCRTYTTFLSTLPLTTTPGKPKRGEAVRVNDRFQVHDPTFAQMLWTQTSLQELVTHFDNPSIWGGEVLGLNPNIRVYRYRPEQFFDKHYDESNQLNVGEPSIGAKTTWTLLIYLSRCEGGETVFYPEGPKHGPIPEPIVAEVEPGQALLHRHGDDCLLHEGREVKGGEKWVLRSDLVVKR</sequence>
<keyword evidence="3" id="KW-0223">Dioxygenase</keyword>
<proteinExistence type="predicted"/>
<evidence type="ECO:0000256" key="4">
    <source>
        <dbReference type="ARBA" id="ARBA00023002"/>
    </source>
</evidence>
<dbReference type="FunFam" id="2.60.120.620:FF:000021">
    <property type="entry name" value="WGS project CABT00000000 data, contig 2.8"/>
    <property type="match status" value="1"/>
</dbReference>
<dbReference type="GO" id="GO:0005783">
    <property type="term" value="C:endoplasmic reticulum"/>
    <property type="evidence" value="ECO:0007669"/>
    <property type="project" value="TreeGrafter"/>
</dbReference>
<organism evidence="8 9">
    <name type="scientific">Endocarpon pusillum</name>
    <dbReference type="NCBI Taxonomy" id="364733"/>
    <lineage>
        <taxon>Eukaryota</taxon>
        <taxon>Fungi</taxon>
        <taxon>Dikarya</taxon>
        <taxon>Ascomycota</taxon>
        <taxon>Pezizomycotina</taxon>
        <taxon>Eurotiomycetes</taxon>
        <taxon>Chaetothyriomycetidae</taxon>
        <taxon>Verrucariales</taxon>
        <taxon>Verrucariaceae</taxon>
        <taxon>Endocarpon</taxon>
    </lineage>
</organism>
<keyword evidence="5" id="KW-0408">Iron</keyword>
<evidence type="ECO:0000256" key="6">
    <source>
        <dbReference type="SAM" id="MobiDB-lite"/>
    </source>
</evidence>
<evidence type="ECO:0000256" key="5">
    <source>
        <dbReference type="ARBA" id="ARBA00023004"/>
    </source>
</evidence>
<evidence type="ECO:0000256" key="1">
    <source>
        <dbReference type="ARBA" id="ARBA00001961"/>
    </source>
</evidence>
<name>A0A8H7AFH3_9EURO</name>
<evidence type="ECO:0000313" key="8">
    <source>
        <dbReference type="EMBL" id="KAF7506479.1"/>
    </source>
</evidence>
<dbReference type="OrthoDB" id="69177at2759"/>
<protein>
    <recommendedName>
        <fullName evidence="7">Fe2OG dioxygenase domain-containing protein</fullName>
    </recommendedName>
</protein>
<comment type="cofactor">
    <cofactor evidence="1">
        <name>L-ascorbate</name>
        <dbReference type="ChEBI" id="CHEBI:38290"/>
    </cofactor>
</comment>
<dbReference type="GO" id="GO:0005506">
    <property type="term" value="F:iron ion binding"/>
    <property type="evidence" value="ECO:0007669"/>
    <property type="project" value="InterPro"/>
</dbReference>
<dbReference type="GO" id="GO:0004656">
    <property type="term" value="F:procollagen-proline 4-dioxygenase activity"/>
    <property type="evidence" value="ECO:0007669"/>
    <property type="project" value="TreeGrafter"/>
</dbReference>
<dbReference type="PANTHER" id="PTHR10869">
    <property type="entry name" value="PROLYL 4-HYDROXYLASE ALPHA SUBUNIT"/>
    <property type="match status" value="1"/>
</dbReference>
<dbReference type="AlphaFoldDB" id="A0A8H7AFH3"/>
<dbReference type="InterPro" id="IPR044862">
    <property type="entry name" value="Pro_4_hyd_alph_FE2OG_OXY"/>
</dbReference>
<dbReference type="InterPro" id="IPR005123">
    <property type="entry name" value="Oxoglu/Fe-dep_dioxygenase_dom"/>
</dbReference>
<keyword evidence="2" id="KW-0479">Metal-binding</keyword>
<dbReference type="Gene3D" id="2.60.120.620">
    <property type="entry name" value="q2cbj1_9rhob like domain"/>
    <property type="match status" value="1"/>
</dbReference>
<evidence type="ECO:0000256" key="3">
    <source>
        <dbReference type="ARBA" id="ARBA00022964"/>
    </source>
</evidence>